<keyword evidence="1" id="KW-0812">Transmembrane</keyword>
<evidence type="ECO:0008006" key="4">
    <source>
        <dbReference type="Google" id="ProtNLM"/>
    </source>
</evidence>
<name>A0ABT9VH38_9BACI</name>
<keyword evidence="1" id="KW-0472">Membrane</keyword>
<dbReference type="EMBL" id="JAUSTQ010000010">
    <property type="protein sequence ID" value="MDQ0160234.1"/>
    <property type="molecule type" value="Genomic_DNA"/>
</dbReference>
<proteinExistence type="predicted"/>
<evidence type="ECO:0000256" key="1">
    <source>
        <dbReference type="SAM" id="Phobius"/>
    </source>
</evidence>
<protein>
    <recommendedName>
        <fullName evidence="4">PepSY domain-containing protein</fullName>
    </recommendedName>
</protein>
<reference evidence="2 3" key="1">
    <citation type="submission" date="2023-07" db="EMBL/GenBank/DDBJ databases">
        <title>Genomic Encyclopedia of Type Strains, Phase IV (KMG-IV): sequencing the most valuable type-strain genomes for metagenomic binning, comparative biology and taxonomic classification.</title>
        <authorList>
            <person name="Goeker M."/>
        </authorList>
    </citation>
    <scope>NUCLEOTIDE SEQUENCE [LARGE SCALE GENOMIC DNA]</scope>
    <source>
        <strain evidence="2 3">DSM 16460</strain>
    </source>
</reference>
<organism evidence="2 3">
    <name type="scientific">Alkalibacillus salilacus</name>
    <dbReference type="NCBI Taxonomy" id="284582"/>
    <lineage>
        <taxon>Bacteria</taxon>
        <taxon>Bacillati</taxon>
        <taxon>Bacillota</taxon>
        <taxon>Bacilli</taxon>
        <taxon>Bacillales</taxon>
        <taxon>Bacillaceae</taxon>
        <taxon>Alkalibacillus</taxon>
    </lineage>
</organism>
<gene>
    <name evidence="2" type="ORF">J2S77_002237</name>
</gene>
<feature type="transmembrane region" description="Helical" evidence="1">
    <location>
        <begin position="6"/>
        <end position="24"/>
    </location>
</feature>
<sequence length="107" mass="12326">MIKQNWIIAVLTLSLVIVTALYMVETNKSKTTGDFLEDLILEEALIASDVESDKIEALTKYVQENGFQFDNSLTIYDEHKEEALYQIEFRYTEDNQVLATNIEEPSE</sequence>
<comment type="caution">
    <text evidence="2">The sequence shown here is derived from an EMBL/GenBank/DDBJ whole genome shotgun (WGS) entry which is preliminary data.</text>
</comment>
<keyword evidence="1" id="KW-1133">Transmembrane helix</keyword>
<evidence type="ECO:0000313" key="3">
    <source>
        <dbReference type="Proteomes" id="UP001224359"/>
    </source>
</evidence>
<dbReference type="RefSeq" id="WP_306977336.1">
    <property type="nucleotide sequence ID" value="NZ_JAUSTQ010000010.1"/>
</dbReference>
<keyword evidence="3" id="KW-1185">Reference proteome</keyword>
<evidence type="ECO:0000313" key="2">
    <source>
        <dbReference type="EMBL" id="MDQ0160234.1"/>
    </source>
</evidence>
<accession>A0ABT9VH38</accession>
<dbReference type="Proteomes" id="UP001224359">
    <property type="component" value="Unassembled WGS sequence"/>
</dbReference>